<reference evidence="3" key="2">
    <citation type="journal article" date="2023" name="Microbiol Resour">
        <title>Decontamination and Annotation of the Draft Genome Sequence of the Oomycete Lagenidium giganteum ARSEF 373.</title>
        <authorList>
            <person name="Morgan W.R."/>
            <person name="Tartar A."/>
        </authorList>
    </citation>
    <scope>NUCLEOTIDE SEQUENCE</scope>
    <source>
        <strain evidence="3">ARSEF 373</strain>
    </source>
</reference>
<evidence type="ECO:0000256" key="1">
    <source>
        <dbReference type="SAM" id="MobiDB-lite"/>
    </source>
</evidence>
<dbReference type="Proteomes" id="UP001146120">
    <property type="component" value="Unassembled WGS sequence"/>
</dbReference>
<protein>
    <recommendedName>
        <fullName evidence="5">Transmembrane protein</fullName>
    </recommendedName>
</protein>
<evidence type="ECO:0008006" key="5">
    <source>
        <dbReference type="Google" id="ProtNLM"/>
    </source>
</evidence>
<dbReference type="EMBL" id="DAKRPA010000031">
    <property type="protein sequence ID" value="DBA02450.1"/>
    <property type="molecule type" value="Genomic_DNA"/>
</dbReference>
<comment type="caution">
    <text evidence="3">The sequence shown here is derived from an EMBL/GenBank/DDBJ whole genome shotgun (WGS) entry which is preliminary data.</text>
</comment>
<keyword evidence="2" id="KW-1133">Transmembrane helix</keyword>
<keyword evidence="2" id="KW-0472">Membrane</keyword>
<feature type="transmembrane region" description="Helical" evidence="2">
    <location>
        <begin position="315"/>
        <end position="332"/>
    </location>
</feature>
<accession>A0AAV2ZCV7</accession>
<keyword evidence="2" id="KW-0812">Transmembrane</keyword>
<proteinExistence type="predicted"/>
<evidence type="ECO:0000313" key="3">
    <source>
        <dbReference type="EMBL" id="DBA02450.1"/>
    </source>
</evidence>
<feature type="transmembrane region" description="Helical" evidence="2">
    <location>
        <begin position="211"/>
        <end position="230"/>
    </location>
</feature>
<feature type="transmembrane region" description="Helical" evidence="2">
    <location>
        <begin position="137"/>
        <end position="156"/>
    </location>
</feature>
<gene>
    <name evidence="3" type="ORF">N0F65_008664</name>
</gene>
<name>A0AAV2ZCV7_9STRA</name>
<reference evidence="3" key="1">
    <citation type="submission" date="2022-11" db="EMBL/GenBank/DDBJ databases">
        <authorList>
            <person name="Morgan W.R."/>
            <person name="Tartar A."/>
        </authorList>
    </citation>
    <scope>NUCLEOTIDE SEQUENCE</scope>
    <source>
        <strain evidence="3">ARSEF 373</strain>
    </source>
</reference>
<feature type="transmembrane region" description="Helical" evidence="2">
    <location>
        <begin position="102"/>
        <end position="125"/>
    </location>
</feature>
<feature type="transmembrane region" description="Helical" evidence="2">
    <location>
        <begin position="480"/>
        <end position="499"/>
    </location>
</feature>
<feature type="transmembrane region" description="Helical" evidence="2">
    <location>
        <begin position="454"/>
        <end position="474"/>
    </location>
</feature>
<organism evidence="3 4">
    <name type="scientific">Lagenidium giganteum</name>
    <dbReference type="NCBI Taxonomy" id="4803"/>
    <lineage>
        <taxon>Eukaryota</taxon>
        <taxon>Sar</taxon>
        <taxon>Stramenopiles</taxon>
        <taxon>Oomycota</taxon>
        <taxon>Peronosporomycetes</taxon>
        <taxon>Pythiales</taxon>
        <taxon>Pythiaceae</taxon>
    </lineage>
</organism>
<feature type="transmembrane region" description="Helical" evidence="2">
    <location>
        <begin position="70"/>
        <end position="90"/>
    </location>
</feature>
<feature type="transmembrane region" description="Helical" evidence="2">
    <location>
        <begin position="511"/>
        <end position="529"/>
    </location>
</feature>
<sequence>MIMLRAIDPPDHSNLTFEDTLSKIKLNERRKVAFKKLLQRVQMNLWTLHFRSEYENAYRRHLYDHSVRRIRYTMALGVVFILLKSGYEYMYTPAKRGTHSVVVWKMCMALQLGAIFPALAFALLCTFVRRLNWYCEYYASLPFLVSAAVFTAQKIMMQQKGPLFALFIVFVPVFGITRFRFTASMILVMIMLGGHIAGLGLVQDLESITDIIFQGYNYLGGIVVGAVCHYREEVLRRRNYAMMLPFSDEPFDAQVISDSLNDPRVKKSALLNMSTLKFKNPFVEESFYRHWYLIDSCPFDHPNAGELHRGVFRTIRYAIGGAVAAQLLLAIQDWEYLRPRDNGWLSPYKVATIFRFAIVIPAYAACPLAMYCCGQRYYKRWRAKATSECRGGLRSPVSASGLQLSYSSYTTDAPSPSPAQDVRTPLSPTKSVPFQGEAPKRSSVKMNYVRKMQWMSAVVVLLHSLGMGVILLLVDMDAKHTKGTAAPCYLIGFLNAILFPHRSGFRVRFIYATWGTSLVTAAFVMAAMVMKNMNALQYGAYALLTHVLGMMISFEEESLRRIFFVRIAVRSEEFARRHAAINQMERWFNAHIRRWRKARALLSSKTAPAPSAETTKIPTINQMGLAAKYGMVFEIGKTAMALVTEVV</sequence>
<feature type="transmembrane region" description="Helical" evidence="2">
    <location>
        <begin position="352"/>
        <end position="374"/>
    </location>
</feature>
<feature type="transmembrane region" description="Helical" evidence="2">
    <location>
        <begin position="162"/>
        <end position="179"/>
    </location>
</feature>
<keyword evidence="4" id="KW-1185">Reference proteome</keyword>
<evidence type="ECO:0000313" key="4">
    <source>
        <dbReference type="Proteomes" id="UP001146120"/>
    </source>
</evidence>
<dbReference type="AlphaFoldDB" id="A0AAV2ZCV7"/>
<evidence type="ECO:0000256" key="2">
    <source>
        <dbReference type="SAM" id="Phobius"/>
    </source>
</evidence>
<feature type="region of interest" description="Disordered" evidence="1">
    <location>
        <begin position="408"/>
        <end position="438"/>
    </location>
</feature>
<feature type="transmembrane region" description="Helical" evidence="2">
    <location>
        <begin position="186"/>
        <end position="205"/>
    </location>
</feature>